<feature type="transmembrane region" description="Helical" evidence="10">
    <location>
        <begin position="221"/>
        <end position="242"/>
    </location>
</feature>
<dbReference type="Proteomes" id="UP001589608">
    <property type="component" value="Unassembled WGS sequence"/>
</dbReference>
<feature type="transmembrane region" description="Helical" evidence="10">
    <location>
        <begin position="281"/>
        <end position="300"/>
    </location>
</feature>
<evidence type="ECO:0000256" key="9">
    <source>
        <dbReference type="ARBA" id="ARBA00023136"/>
    </source>
</evidence>
<feature type="transmembrane region" description="Helical" evidence="10">
    <location>
        <begin position="26"/>
        <end position="47"/>
    </location>
</feature>
<sequence>MVALADRAATDRDGAADRPWWRAAKVGLGVFAVSRAGVVAVSVFAWVGEPGPRKSPTHVAWLWAGQWDSPWFIAIAEHGYQRTPDNAPAAFFPLYPLLIRIMTPLGLGRSWVAALLVANLALAAALILLYRLTELELGREAAGRAVFYLVAFPTGFFLGAAYNESLFIALAVGTVYCLRRGLWWTGGLLGGLAVMTRSAGILLVLAFVVEYTRQVVKLSKLSALIGIPAGLGVVMLVDHIAYGDALAFSHAQARHWGRHLAWPWQAPLDALTGTGAPFTEIWTHNVLELGTVLGLGALLVTRSRSNLLGLALLTFAVSFPSRYTADIPYPLYSASRIGLEAFPAFMVLGALGRRPWVDRAVVTVFVTTQGILAAHFLRRGWVA</sequence>
<keyword evidence="4 11" id="KW-0328">Glycosyltransferase</keyword>
<evidence type="ECO:0000256" key="6">
    <source>
        <dbReference type="ARBA" id="ARBA00022692"/>
    </source>
</evidence>
<keyword evidence="7" id="KW-0256">Endoplasmic reticulum</keyword>
<dbReference type="GO" id="GO:0016757">
    <property type="term" value="F:glycosyltransferase activity"/>
    <property type="evidence" value="ECO:0007669"/>
    <property type="project" value="UniProtKB-KW"/>
</dbReference>
<keyword evidence="6 10" id="KW-0812">Transmembrane</keyword>
<dbReference type="InterPro" id="IPR007315">
    <property type="entry name" value="PIG-V/Gpi18"/>
</dbReference>
<keyword evidence="3" id="KW-0337">GPI-anchor biosynthesis</keyword>
<feature type="transmembrane region" description="Helical" evidence="10">
    <location>
        <begin position="360"/>
        <end position="377"/>
    </location>
</feature>
<organism evidence="11 12">
    <name type="scientific">Dactylosporangium vinaceum</name>
    <dbReference type="NCBI Taxonomy" id="53362"/>
    <lineage>
        <taxon>Bacteria</taxon>
        <taxon>Bacillati</taxon>
        <taxon>Actinomycetota</taxon>
        <taxon>Actinomycetes</taxon>
        <taxon>Micromonosporales</taxon>
        <taxon>Micromonosporaceae</taxon>
        <taxon>Dactylosporangium</taxon>
    </lineage>
</organism>
<evidence type="ECO:0000256" key="7">
    <source>
        <dbReference type="ARBA" id="ARBA00022824"/>
    </source>
</evidence>
<evidence type="ECO:0000256" key="10">
    <source>
        <dbReference type="SAM" id="Phobius"/>
    </source>
</evidence>
<comment type="pathway">
    <text evidence="2">Glycolipid biosynthesis; glycosylphosphatidylinositol-anchor biosynthesis.</text>
</comment>
<evidence type="ECO:0000256" key="3">
    <source>
        <dbReference type="ARBA" id="ARBA00022502"/>
    </source>
</evidence>
<keyword evidence="12" id="KW-1185">Reference proteome</keyword>
<feature type="transmembrane region" description="Helical" evidence="10">
    <location>
        <begin position="182"/>
        <end position="209"/>
    </location>
</feature>
<feature type="transmembrane region" description="Helical" evidence="10">
    <location>
        <begin position="111"/>
        <end position="133"/>
    </location>
</feature>
<evidence type="ECO:0000256" key="5">
    <source>
        <dbReference type="ARBA" id="ARBA00022679"/>
    </source>
</evidence>
<keyword evidence="9 10" id="KW-0472">Membrane</keyword>
<dbReference type="PANTHER" id="PTHR12468">
    <property type="entry name" value="GPI MANNOSYLTRANSFERASE 2"/>
    <property type="match status" value="1"/>
</dbReference>
<dbReference type="PANTHER" id="PTHR12468:SF2">
    <property type="entry name" value="GPI MANNOSYLTRANSFERASE 2"/>
    <property type="match status" value="1"/>
</dbReference>
<keyword evidence="8 10" id="KW-1133">Transmembrane helix</keyword>
<keyword evidence="5" id="KW-0808">Transferase</keyword>
<accession>A0ABV5MM19</accession>
<feature type="transmembrane region" description="Helical" evidence="10">
    <location>
        <begin position="307"/>
        <end position="325"/>
    </location>
</feature>
<proteinExistence type="predicted"/>
<evidence type="ECO:0000256" key="2">
    <source>
        <dbReference type="ARBA" id="ARBA00004687"/>
    </source>
</evidence>
<feature type="transmembrane region" description="Helical" evidence="10">
    <location>
        <begin position="145"/>
        <end position="162"/>
    </location>
</feature>
<evidence type="ECO:0000256" key="1">
    <source>
        <dbReference type="ARBA" id="ARBA00004477"/>
    </source>
</evidence>
<gene>
    <name evidence="11" type="ORF">ACFFTR_43105</name>
</gene>
<evidence type="ECO:0000256" key="4">
    <source>
        <dbReference type="ARBA" id="ARBA00022676"/>
    </source>
</evidence>
<dbReference type="Pfam" id="PF04188">
    <property type="entry name" value="Mannosyl_trans2"/>
    <property type="match status" value="1"/>
</dbReference>
<dbReference type="EMBL" id="JBHMCA010000069">
    <property type="protein sequence ID" value="MFB9449907.1"/>
    <property type="molecule type" value="Genomic_DNA"/>
</dbReference>
<evidence type="ECO:0000313" key="12">
    <source>
        <dbReference type="Proteomes" id="UP001589608"/>
    </source>
</evidence>
<name>A0ABV5MM19_9ACTN</name>
<evidence type="ECO:0000313" key="11">
    <source>
        <dbReference type="EMBL" id="MFB9449907.1"/>
    </source>
</evidence>
<comment type="caution">
    <text evidence="11">The sequence shown here is derived from an EMBL/GenBank/DDBJ whole genome shotgun (WGS) entry which is preliminary data.</text>
</comment>
<evidence type="ECO:0000256" key="8">
    <source>
        <dbReference type="ARBA" id="ARBA00022989"/>
    </source>
</evidence>
<dbReference type="RefSeq" id="WP_380030842.1">
    <property type="nucleotide sequence ID" value="NZ_JBHMCA010000069.1"/>
</dbReference>
<protein>
    <submittedName>
        <fullName evidence="11">Mannosyltransferase family protein</fullName>
    </submittedName>
</protein>
<reference evidence="11 12" key="1">
    <citation type="submission" date="2024-09" db="EMBL/GenBank/DDBJ databases">
        <authorList>
            <person name="Sun Q."/>
            <person name="Mori K."/>
        </authorList>
    </citation>
    <scope>NUCLEOTIDE SEQUENCE [LARGE SCALE GENOMIC DNA]</scope>
    <source>
        <strain evidence="11 12">JCM 3307</strain>
    </source>
</reference>
<comment type="subcellular location">
    <subcellularLocation>
        <location evidence="1">Endoplasmic reticulum membrane</location>
        <topology evidence="1">Multi-pass membrane protein</topology>
    </subcellularLocation>
</comment>